<sequence length="110" mass="12759">MSPTQSETNGEPRREIFMAHEEGTESNNEFTHPQMPLAQSMLDQSKMREQRNQACKAYNVVKHASQKEKQRWLKAEIPENVHGMRSAIQAHFLFLLKVRDKDCSSLSMEL</sequence>
<protein>
    <submittedName>
        <fullName evidence="1">Uncharacterized protein</fullName>
    </submittedName>
</protein>
<dbReference type="EMBL" id="AVOT02049214">
    <property type="protein sequence ID" value="MBW0544386.1"/>
    <property type="molecule type" value="Genomic_DNA"/>
</dbReference>
<dbReference type="AlphaFoldDB" id="A0A9Q3FVV2"/>
<accession>A0A9Q3FVV2</accession>
<gene>
    <name evidence="1" type="ORF">O181_084101</name>
</gene>
<keyword evidence="2" id="KW-1185">Reference proteome</keyword>
<comment type="caution">
    <text evidence="1">The sequence shown here is derived from an EMBL/GenBank/DDBJ whole genome shotgun (WGS) entry which is preliminary data.</text>
</comment>
<dbReference type="Proteomes" id="UP000765509">
    <property type="component" value="Unassembled WGS sequence"/>
</dbReference>
<name>A0A9Q3FVV2_9BASI</name>
<evidence type="ECO:0000313" key="1">
    <source>
        <dbReference type="EMBL" id="MBW0544386.1"/>
    </source>
</evidence>
<evidence type="ECO:0000313" key="2">
    <source>
        <dbReference type="Proteomes" id="UP000765509"/>
    </source>
</evidence>
<organism evidence="1 2">
    <name type="scientific">Austropuccinia psidii MF-1</name>
    <dbReference type="NCBI Taxonomy" id="1389203"/>
    <lineage>
        <taxon>Eukaryota</taxon>
        <taxon>Fungi</taxon>
        <taxon>Dikarya</taxon>
        <taxon>Basidiomycota</taxon>
        <taxon>Pucciniomycotina</taxon>
        <taxon>Pucciniomycetes</taxon>
        <taxon>Pucciniales</taxon>
        <taxon>Sphaerophragmiaceae</taxon>
        <taxon>Austropuccinia</taxon>
    </lineage>
</organism>
<proteinExistence type="predicted"/>
<reference evidence="1" key="1">
    <citation type="submission" date="2021-03" db="EMBL/GenBank/DDBJ databases">
        <title>Draft genome sequence of rust myrtle Austropuccinia psidii MF-1, a brazilian biotype.</title>
        <authorList>
            <person name="Quecine M.C."/>
            <person name="Pachon D.M.R."/>
            <person name="Bonatelli M.L."/>
            <person name="Correr F.H."/>
            <person name="Franceschini L.M."/>
            <person name="Leite T.F."/>
            <person name="Margarido G.R.A."/>
            <person name="Almeida C.A."/>
            <person name="Ferrarezi J.A."/>
            <person name="Labate C.A."/>
        </authorList>
    </citation>
    <scope>NUCLEOTIDE SEQUENCE</scope>
    <source>
        <strain evidence="1">MF-1</strain>
    </source>
</reference>